<reference evidence="1 2" key="1">
    <citation type="journal article" date="2024" name="Science">
        <title>Giant polyketide synthase enzymes in the biosynthesis of giant marine polyether toxins.</title>
        <authorList>
            <person name="Fallon T.R."/>
            <person name="Shende V.V."/>
            <person name="Wierzbicki I.H."/>
            <person name="Pendleton A.L."/>
            <person name="Watervoot N.F."/>
            <person name="Auber R.P."/>
            <person name="Gonzalez D.J."/>
            <person name="Wisecaver J.H."/>
            <person name="Moore B.S."/>
        </authorList>
    </citation>
    <scope>NUCLEOTIDE SEQUENCE [LARGE SCALE GENOMIC DNA]</scope>
    <source>
        <strain evidence="1 2">12B1</strain>
    </source>
</reference>
<accession>A0AB34J6G1</accession>
<proteinExistence type="predicted"/>
<protein>
    <submittedName>
        <fullName evidence="1">Uncharacterized protein</fullName>
    </submittedName>
</protein>
<evidence type="ECO:0000313" key="2">
    <source>
        <dbReference type="Proteomes" id="UP001515480"/>
    </source>
</evidence>
<evidence type="ECO:0000313" key="1">
    <source>
        <dbReference type="EMBL" id="KAL1512144.1"/>
    </source>
</evidence>
<comment type="caution">
    <text evidence="1">The sequence shown here is derived from an EMBL/GenBank/DDBJ whole genome shotgun (WGS) entry which is preliminary data.</text>
</comment>
<organism evidence="1 2">
    <name type="scientific">Prymnesium parvum</name>
    <name type="common">Toxic golden alga</name>
    <dbReference type="NCBI Taxonomy" id="97485"/>
    <lineage>
        <taxon>Eukaryota</taxon>
        <taxon>Haptista</taxon>
        <taxon>Haptophyta</taxon>
        <taxon>Prymnesiophyceae</taxon>
        <taxon>Prymnesiales</taxon>
        <taxon>Prymnesiaceae</taxon>
        <taxon>Prymnesium</taxon>
    </lineage>
</organism>
<name>A0AB34J6G1_PRYPA</name>
<dbReference type="Gene3D" id="3.90.176.10">
    <property type="entry name" value="Toxin ADP-ribosyltransferase, Chain A, domain 1"/>
    <property type="match status" value="1"/>
</dbReference>
<dbReference type="EMBL" id="JBGBPQ010000013">
    <property type="protein sequence ID" value="KAL1512144.1"/>
    <property type="molecule type" value="Genomic_DNA"/>
</dbReference>
<keyword evidence="2" id="KW-1185">Reference proteome</keyword>
<gene>
    <name evidence="1" type="ORF">AB1Y20_005412</name>
</gene>
<dbReference type="Proteomes" id="UP001515480">
    <property type="component" value="Unassembled WGS sequence"/>
</dbReference>
<dbReference type="AlphaFoldDB" id="A0AB34J6G1"/>
<sequence length="249" mass="28021">MSATSDREVAVKYAGECKPSMLFEIEQGMADRAAALKWLSQYPHENELCFPPLCGLEVKVEEDEARTPMTRWDWLKEEKTCFIVRLRACVREVREPWSAASSSVINFMQLLKFCAEEKAKEMAAAVKQKLSMRTFDGELESYVSVLRSHKSYVPALCGTPWCDWSAPGSCQVCNTDVDCAEKGLHCEAGGHRICWACMVAKIEWHRMDPLELLTTSDDPGLLNRICHECGSEAATTDGYVWIDQEPAPL</sequence>